<dbReference type="OrthoDB" id="3268648at2"/>
<sequence>MTALPAAGTTVTRGQQLYRVNDQPVPLFYGGTPLFRPLDKPGLVGRDVQVVASNLQALGYDVGTQPKVGSVITQPAADPAPGGSALSPKDGGGTAAPAGGSSTGAPSGGPTRAPAAPTAPTAPTSPTAAAGAPAAPTQTTVESGDGVVTGSLIAAIKRWQKAVGLPQTGSLGIGDVVVLPGAIRIGALQTQLGEQGAEALMSVTPTDKVVTVPVDPANVGSIKQGDKVTISLPDSSTTPGTVSGVGTAVKGNAASNSAAGAGPGGPPTVDVTVAIDDPSTVKDFDSATVQVAFVSATATGVLAVPVGALLALSGGGYAVQLTGSGGLVAVQTGMFAKGMVAITGNGITAGTQVVTAA</sequence>
<name>A0A540WEP6_9ACTN</name>
<dbReference type="AlphaFoldDB" id="A0A540WEP6"/>
<feature type="compositionally biased region" description="Low complexity" evidence="1">
    <location>
        <begin position="95"/>
        <end position="140"/>
    </location>
</feature>
<evidence type="ECO:0000313" key="3">
    <source>
        <dbReference type="Proteomes" id="UP000319103"/>
    </source>
</evidence>
<comment type="caution">
    <text evidence="2">The sequence shown here is derived from an EMBL/GenBank/DDBJ whole genome shotgun (WGS) entry which is preliminary data.</text>
</comment>
<evidence type="ECO:0000256" key="1">
    <source>
        <dbReference type="SAM" id="MobiDB-lite"/>
    </source>
</evidence>
<dbReference type="EMBL" id="VIGB01000003">
    <property type="protein sequence ID" value="TQF07503.1"/>
    <property type="molecule type" value="Genomic_DNA"/>
</dbReference>
<accession>A0A540WEP6</accession>
<feature type="region of interest" description="Disordered" evidence="1">
    <location>
        <begin position="71"/>
        <end position="144"/>
    </location>
</feature>
<dbReference type="Gene3D" id="2.40.420.20">
    <property type="match status" value="1"/>
</dbReference>
<protein>
    <submittedName>
        <fullName evidence="2">Peptidoglycan-binding protein</fullName>
    </submittedName>
</protein>
<reference evidence="2 3" key="1">
    <citation type="submission" date="2019-06" db="EMBL/GenBank/DDBJ databases">
        <title>Description of Kitasatospora acidophila sp. nov. isolated from pine grove soil, and reclassification of Streptomyces novaecaesareae to Kitasatospora novaeceasareae comb. nov.</title>
        <authorList>
            <person name="Kim M.J."/>
        </authorList>
    </citation>
    <scope>NUCLEOTIDE SEQUENCE [LARGE SCALE GENOMIC DNA]</scope>
    <source>
        <strain evidence="2 3">MMS16-CNU292</strain>
    </source>
</reference>
<organism evidence="2 3">
    <name type="scientific">Kitasatospora acidiphila</name>
    <dbReference type="NCBI Taxonomy" id="2567942"/>
    <lineage>
        <taxon>Bacteria</taxon>
        <taxon>Bacillati</taxon>
        <taxon>Actinomycetota</taxon>
        <taxon>Actinomycetes</taxon>
        <taxon>Kitasatosporales</taxon>
        <taxon>Streptomycetaceae</taxon>
        <taxon>Kitasatospora</taxon>
    </lineage>
</organism>
<keyword evidence="3" id="KW-1185">Reference proteome</keyword>
<proteinExistence type="predicted"/>
<dbReference type="Proteomes" id="UP000319103">
    <property type="component" value="Unassembled WGS sequence"/>
</dbReference>
<gene>
    <name evidence="2" type="ORF">E6W39_22175</name>
</gene>
<evidence type="ECO:0000313" key="2">
    <source>
        <dbReference type="EMBL" id="TQF07503.1"/>
    </source>
</evidence>